<evidence type="ECO:0000256" key="1">
    <source>
        <dbReference type="ARBA" id="ARBA00038240"/>
    </source>
</evidence>
<dbReference type="GO" id="GO:0004413">
    <property type="term" value="F:homoserine kinase activity"/>
    <property type="evidence" value="ECO:0007669"/>
    <property type="project" value="TreeGrafter"/>
</dbReference>
<reference evidence="3 4" key="1">
    <citation type="submission" date="2020-05" db="EMBL/GenBank/DDBJ databases">
        <title>Mucilaginibacter mali sp. nov.</title>
        <authorList>
            <person name="Kim H.S."/>
            <person name="Lee K.C."/>
            <person name="Suh M.K."/>
            <person name="Kim J.-S."/>
            <person name="Han K.-I."/>
            <person name="Eom M.K."/>
            <person name="Shin Y.K."/>
            <person name="Lee J.-S."/>
        </authorList>
    </citation>
    <scope>NUCLEOTIDE SEQUENCE [LARGE SCALE GENOMIC DNA]</scope>
    <source>
        <strain evidence="3 4">G2-14</strain>
    </source>
</reference>
<dbReference type="PANTHER" id="PTHR21064">
    <property type="entry name" value="AMINOGLYCOSIDE PHOSPHOTRANSFERASE DOMAIN-CONTAINING PROTEIN-RELATED"/>
    <property type="match status" value="1"/>
</dbReference>
<feature type="domain" description="Aminoglycoside phosphotransferase" evidence="2">
    <location>
        <begin position="40"/>
        <end position="275"/>
    </location>
</feature>
<evidence type="ECO:0000259" key="2">
    <source>
        <dbReference type="Pfam" id="PF01636"/>
    </source>
</evidence>
<keyword evidence="4" id="KW-1185">Reference proteome</keyword>
<dbReference type="Proteomes" id="UP000505355">
    <property type="component" value="Chromosome"/>
</dbReference>
<dbReference type="InterPro" id="IPR050249">
    <property type="entry name" value="Pseudomonas-type_ThrB"/>
</dbReference>
<comment type="similarity">
    <text evidence="1">Belongs to the pseudomonas-type ThrB family.</text>
</comment>
<dbReference type="SUPFAM" id="SSF56112">
    <property type="entry name" value="Protein kinase-like (PK-like)"/>
    <property type="match status" value="1"/>
</dbReference>
<protein>
    <submittedName>
        <fullName evidence="3">Phosphotransferase</fullName>
    </submittedName>
</protein>
<evidence type="ECO:0000313" key="4">
    <source>
        <dbReference type="Proteomes" id="UP000505355"/>
    </source>
</evidence>
<accession>A0A7D4QIB1</accession>
<organism evidence="3 4">
    <name type="scientific">Mucilaginibacter mali</name>
    <dbReference type="NCBI Taxonomy" id="2740462"/>
    <lineage>
        <taxon>Bacteria</taxon>
        <taxon>Pseudomonadati</taxon>
        <taxon>Bacteroidota</taxon>
        <taxon>Sphingobacteriia</taxon>
        <taxon>Sphingobacteriales</taxon>
        <taxon>Sphingobacteriaceae</taxon>
        <taxon>Mucilaginibacter</taxon>
    </lineage>
</organism>
<proteinExistence type="inferred from homology"/>
<dbReference type="KEGG" id="mmab:HQ865_24000"/>
<dbReference type="EMBL" id="CP054139">
    <property type="protein sequence ID" value="QKJ32692.1"/>
    <property type="molecule type" value="Genomic_DNA"/>
</dbReference>
<dbReference type="GO" id="GO:0009088">
    <property type="term" value="P:threonine biosynthetic process"/>
    <property type="evidence" value="ECO:0007669"/>
    <property type="project" value="TreeGrafter"/>
</dbReference>
<dbReference type="Pfam" id="PF01636">
    <property type="entry name" value="APH"/>
    <property type="match status" value="1"/>
</dbReference>
<sequence length="331" mass="37211">MSTIFPATYSTLCPVALAKYITDKYGFANTDCRLLVRGVGDTYLVNTLSDKYILRVYRSSHRNLPQIQAEVDLLLTLNKAGVPVSHPLTDKSGDAIQAVEAIEGIRHAVLFTYAHGTVVRQMSTTQLQVLGREMARMHQVSAGVNPAGTRCGFDFDTTLYQPLEMVKPNFADLAEDYQWLQETAGRAVNVLTNLSAGGFTSGYCHFDFLPKNFHFDSDAITFFDFDFMGYGWLVNDIATFHQHLCLDIYTGRATQEAASEAYDIFLEGYQQVRPLSEQEKAAVPYLGLGFWLFYMGFHTTHDQFFAFTQASHLKGIINYLRSFVATTWNIS</sequence>
<dbReference type="PANTHER" id="PTHR21064:SF6">
    <property type="entry name" value="AMINOGLYCOSIDE PHOSPHOTRANSFERASE DOMAIN-CONTAINING PROTEIN"/>
    <property type="match status" value="1"/>
</dbReference>
<dbReference type="Gene3D" id="3.30.200.20">
    <property type="entry name" value="Phosphorylase Kinase, domain 1"/>
    <property type="match status" value="1"/>
</dbReference>
<dbReference type="RefSeq" id="WP_173417339.1">
    <property type="nucleotide sequence ID" value="NZ_CP054139.1"/>
</dbReference>
<gene>
    <name evidence="3" type="ORF">HQ865_24000</name>
</gene>
<dbReference type="InterPro" id="IPR011009">
    <property type="entry name" value="Kinase-like_dom_sf"/>
</dbReference>
<dbReference type="AlphaFoldDB" id="A0A7D4QIB1"/>
<dbReference type="Gene3D" id="3.90.1200.10">
    <property type="match status" value="1"/>
</dbReference>
<name>A0A7D4QIB1_9SPHI</name>
<dbReference type="InterPro" id="IPR002575">
    <property type="entry name" value="Aminoglycoside_PTrfase"/>
</dbReference>
<evidence type="ECO:0000313" key="3">
    <source>
        <dbReference type="EMBL" id="QKJ32692.1"/>
    </source>
</evidence>
<keyword evidence="3" id="KW-0808">Transferase</keyword>